<accession>A0A1H1ZMC4</accession>
<dbReference type="Pfam" id="PF13472">
    <property type="entry name" value="Lipase_GDSL_2"/>
    <property type="match status" value="1"/>
</dbReference>
<gene>
    <name evidence="2" type="ORF">SAMN04489716_3397</name>
</gene>
<dbReference type="InterPro" id="IPR013830">
    <property type="entry name" value="SGNH_hydro"/>
</dbReference>
<dbReference type="Proteomes" id="UP000198688">
    <property type="component" value="Chromosome I"/>
</dbReference>
<dbReference type="RefSeq" id="WP_092545525.1">
    <property type="nucleotide sequence ID" value="NZ_BOMJ01000005.1"/>
</dbReference>
<dbReference type="Gene3D" id="3.40.50.1110">
    <property type="entry name" value="SGNH hydrolase"/>
    <property type="match status" value="1"/>
</dbReference>
<keyword evidence="3" id="KW-1185">Reference proteome</keyword>
<proteinExistence type="predicted"/>
<organism evidence="2 3">
    <name type="scientific">Actinoplanes derwentensis</name>
    <dbReference type="NCBI Taxonomy" id="113562"/>
    <lineage>
        <taxon>Bacteria</taxon>
        <taxon>Bacillati</taxon>
        <taxon>Actinomycetota</taxon>
        <taxon>Actinomycetes</taxon>
        <taxon>Micromonosporales</taxon>
        <taxon>Micromonosporaceae</taxon>
        <taxon>Actinoplanes</taxon>
    </lineage>
</organism>
<protein>
    <submittedName>
        <fullName evidence="2">Lysophospholipase L1</fullName>
    </submittedName>
</protein>
<feature type="domain" description="SGNH hydrolase-type esterase" evidence="1">
    <location>
        <begin position="46"/>
        <end position="215"/>
    </location>
</feature>
<evidence type="ECO:0000313" key="3">
    <source>
        <dbReference type="Proteomes" id="UP000198688"/>
    </source>
</evidence>
<evidence type="ECO:0000259" key="1">
    <source>
        <dbReference type="Pfam" id="PF13472"/>
    </source>
</evidence>
<dbReference type="STRING" id="113562.SAMN04489716_3397"/>
<dbReference type="EMBL" id="LT629758">
    <property type="protein sequence ID" value="SDT34858.1"/>
    <property type="molecule type" value="Genomic_DNA"/>
</dbReference>
<dbReference type="InterPro" id="IPR036514">
    <property type="entry name" value="SGNH_hydro_sf"/>
</dbReference>
<dbReference type="OrthoDB" id="9804395at2"/>
<reference evidence="2 3" key="1">
    <citation type="submission" date="2016-10" db="EMBL/GenBank/DDBJ databases">
        <authorList>
            <person name="de Groot N.N."/>
        </authorList>
    </citation>
    <scope>NUCLEOTIDE SEQUENCE [LARGE SCALE GENOMIC DNA]</scope>
    <source>
        <strain evidence="2 3">DSM 43941</strain>
    </source>
</reference>
<name>A0A1H1ZMC4_9ACTN</name>
<evidence type="ECO:0000313" key="2">
    <source>
        <dbReference type="EMBL" id="SDT34858.1"/>
    </source>
</evidence>
<dbReference type="AlphaFoldDB" id="A0A1H1ZMC4"/>
<dbReference type="CDD" id="cd01836">
    <property type="entry name" value="FeeA_FeeB_like"/>
    <property type="match status" value="1"/>
</dbReference>
<sequence>MNPLLLPVVAAQGLWLKSTIKPLPAPGGVSGGTVTGSDVARLRLAVVGESTAAGCGVARHEDGFAGAFAGEVAARTGQTVEWAATGRYGATARLIRERLLPSIGDDLNLVVVLAGVNDVLTGRSARQWRADLTGIIGDLAGRTRKIVVTGVPPFTLFPALPAVLARYLAERASVLDQVSEQVCGRDAVFVRSDFDTVPPGFFAADRFHPSAAGYRQWAAMVAERVAQ</sequence>
<dbReference type="SUPFAM" id="SSF52266">
    <property type="entry name" value="SGNH hydrolase"/>
    <property type="match status" value="1"/>
</dbReference>